<name>A0A7J8LZ49_9ROSI</name>
<evidence type="ECO:0000313" key="2">
    <source>
        <dbReference type="Proteomes" id="UP000593572"/>
    </source>
</evidence>
<protein>
    <submittedName>
        <fullName evidence="1">Uncharacterized protein</fullName>
    </submittedName>
</protein>
<sequence length="60" mass="6605">MFLFNGRGYWQELIESIISSYNKLKVAPATQPKALSIVQGPAVGVTYYLLGGIATIRVFL</sequence>
<dbReference type="InterPro" id="IPR001280">
    <property type="entry name" value="PSI_PsaA/B"/>
</dbReference>
<proteinExistence type="predicted"/>
<dbReference type="Proteomes" id="UP000593572">
    <property type="component" value="Unassembled WGS sequence"/>
</dbReference>
<keyword evidence="2" id="KW-1185">Reference proteome</keyword>
<comment type="caution">
    <text evidence="1">The sequence shown here is derived from an EMBL/GenBank/DDBJ whole genome shotgun (WGS) entry which is preliminary data.</text>
</comment>
<reference evidence="1 2" key="1">
    <citation type="journal article" date="2019" name="Genome Biol. Evol.">
        <title>Insights into the evolution of the New World diploid cottons (Gossypium, subgenus Houzingenia) based on genome sequencing.</title>
        <authorList>
            <person name="Grover C.E."/>
            <person name="Arick M.A. 2nd"/>
            <person name="Thrash A."/>
            <person name="Conover J.L."/>
            <person name="Sanders W.S."/>
            <person name="Peterson D.G."/>
            <person name="Frelichowski J.E."/>
            <person name="Scheffler J.A."/>
            <person name="Scheffler B.E."/>
            <person name="Wendel J.F."/>
        </authorList>
    </citation>
    <scope>NUCLEOTIDE SEQUENCE [LARGE SCALE GENOMIC DNA]</scope>
    <source>
        <strain evidence="1">157</strain>
        <tissue evidence="1">Leaf</tissue>
    </source>
</reference>
<dbReference type="PANTHER" id="PTHR30128">
    <property type="entry name" value="OUTER MEMBRANE PROTEIN, OMPA-RELATED"/>
    <property type="match status" value="1"/>
</dbReference>
<dbReference type="GO" id="GO:0009535">
    <property type="term" value="C:chloroplast thylakoid membrane"/>
    <property type="evidence" value="ECO:0007669"/>
    <property type="project" value="TreeGrafter"/>
</dbReference>
<dbReference type="Gene3D" id="1.20.1130.10">
    <property type="entry name" value="Photosystem I PsaA/PsaB"/>
    <property type="match status" value="1"/>
</dbReference>
<dbReference type="GO" id="GO:0015979">
    <property type="term" value="P:photosynthesis"/>
    <property type="evidence" value="ECO:0007669"/>
    <property type="project" value="InterPro"/>
</dbReference>
<dbReference type="AlphaFoldDB" id="A0A7J8LZ49"/>
<gene>
    <name evidence="1" type="ORF">Golob_014770</name>
</gene>
<dbReference type="EMBL" id="JABEZX010000006">
    <property type="protein sequence ID" value="MBA0557721.1"/>
    <property type="molecule type" value="Genomic_DNA"/>
</dbReference>
<evidence type="ECO:0000313" key="1">
    <source>
        <dbReference type="EMBL" id="MBA0557721.1"/>
    </source>
</evidence>
<accession>A0A7J8LZ49</accession>
<dbReference type="InterPro" id="IPR036408">
    <property type="entry name" value="PSI_PsaA/B_sf"/>
</dbReference>
<organism evidence="1 2">
    <name type="scientific">Gossypium lobatum</name>
    <dbReference type="NCBI Taxonomy" id="34289"/>
    <lineage>
        <taxon>Eukaryota</taxon>
        <taxon>Viridiplantae</taxon>
        <taxon>Streptophyta</taxon>
        <taxon>Embryophyta</taxon>
        <taxon>Tracheophyta</taxon>
        <taxon>Spermatophyta</taxon>
        <taxon>Magnoliopsida</taxon>
        <taxon>eudicotyledons</taxon>
        <taxon>Gunneridae</taxon>
        <taxon>Pentapetalae</taxon>
        <taxon>rosids</taxon>
        <taxon>malvids</taxon>
        <taxon>Malvales</taxon>
        <taxon>Malvaceae</taxon>
        <taxon>Malvoideae</taxon>
        <taxon>Gossypium</taxon>
    </lineage>
</organism>
<dbReference type="PANTHER" id="PTHR30128:SF19">
    <property type="entry name" value="PHOTOSYSTEM I P700 CHLOROPHYLL A APOPROTEIN A1-RELATED"/>
    <property type="match status" value="1"/>
</dbReference>
<dbReference type="SUPFAM" id="SSF81558">
    <property type="entry name" value="Photosystem I subunits PsaA/PsaB"/>
    <property type="match status" value="1"/>
</dbReference>
<dbReference type="Pfam" id="PF00223">
    <property type="entry name" value="PsaA_PsaB"/>
    <property type="match status" value="1"/>
</dbReference>